<keyword evidence="2" id="KW-1185">Reference proteome</keyword>
<gene>
    <name evidence="1" type="ORF">GGR91_002099</name>
</gene>
<dbReference type="Proteomes" id="UP000581447">
    <property type="component" value="Unassembled WGS sequence"/>
</dbReference>
<evidence type="ECO:0000313" key="2">
    <source>
        <dbReference type="Proteomes" id="UP000581447"/>
    </source>
</evidence>
<reference evidence="1 2" key="1">
    <citation type="submission" date="2020-08" db="EMBL/GenBank/DDBJ databases">
        <title>Genomic Encyclopedia of Type Strains, Phase IV (KMG-IV): sequencing the most valuable type-strain genomes for metagenomic binning, comparative biology and taxonomic classification.</title>
        <authorList>
            <person name="Goeker M."/>
        </authorList>
    </citation>
    <scope>NUCLEOTIDE SEQUENCE [LARGE SCALE GENOMIC DNA]</scope>
    <source>
        <strain evidence="1 2">DSM 29050</strain>
    </source>
</reference>
<evidence type="ECO:0000313" key="1">
    <source>
        <dbReference type="EMBL" id="MBB3943835.1"/>
    </source>
</evidence>
<protein>
    <submittedName>
        <fullName evidence="1">Uncharacterized protein</fullName>
    </submittedName>
</protein>
<proteinExistence type="predicted"/>
<comment type="caution">
    <text evidence="1">The sequence shown here is derived from an EMBL/GenBank/DDBJ whole genome shotgun (WGS) entry which is preliminary data.</text>
</comment>
<name>A0A840B6S4_9SPHN</name>
<dbReference type="EMBL" id="JACIEA010000003">
    <property type="protein sequence ID" value="MBB3943835.1"/>
    <property type="molecule type" value="Genomic_DNA"/>
</dbReference>
<sequence length="70" mass="7515">MGFSTGQTIPIGTLANDVRRPPIFLGKCRLGGVWAAKALSPKALKLLERAKGFEPSTPTLARFGSMKFPI</sequence>
<dbReference type="AlphaFoldDB" id="A0A840B6S4"/>
<organism evidence="1 2">
    <name type="scientific">Sphingorhabdus rigui</name>
    <dbReference type="NCBI Taxonomy" id="1282858"/>
    <lineage>
        <taxon>Bacteria</taxon>
        <taxon>Pseudomonadati</taxon>
        <taxon>Pseudomonadota</taxon>
        <taxon>Alphaproteobacteria</taxon>
        <taxon>Sphingomonadales</taxon>
        <taxon>Sphingomonadaceae</taxon>
        <taxon>Sphingorhabdus</taxon>
    </lineage>
</organism>
<accession>A0A840B6S4</accession>